<proteinExistence type="predicted"/>
<sequence length="256" mass="29155">AITVFSATRILLIKILTQYPQYHTSTEEACRYLINSHLSVIHAMLSTQSNAKQQKVVLQLLAAIVSLGGNLPRELLIHLSLSLEVVKSLVQHTKPTDDQNTRNCFIHFIMAFLIEGNIPIIRTLLDKRDLLSSIFPDLIYDSKDIVVLILTTLKTYILQNANVSKTMKLQIFSTSVIQNLLCLYNWKGPNNWPKLKTQSSVTDSHFLLEKLDRPWEYEKPSNLVIKIITACPDLIKPQFTLLESYIAPEVSLKWIA</sequence>
<dbReference type="InterPro" id="IPR039844">
    <property type="entry name" value="URB1"/>
</dbReference>
<evidence type="ECO:0000313" key="2">
    <source>
        <dbReference type="EMBL" id="OAD59844.1"/>
    </source>
</evidence>
<dbReference type="EMBL" id="KQ760551">
    <property type="protein sequence ID" value="OAD59844.1"/>
    <property type="molecule type" value="Genomic_DNA"/>
</dbReference>
<organism evidence="2 3">
    <name type="scientific">Eufriesea mexicana</name>
    <dbReference type="NCBI Taxonomy" id="516756"/>
    <lineage>
        <taxon>Eukaryota</taxon>
        <taxon>Metazoa</taxon>
        <taxon>Ecdysozoa</taxon>
        <taxon>Arthropoda</taxon>
        <taxon>Hexapoda</taxon>
        <taxon>Insecta</taxon>
        <taxon>Pterygota</taxon>
        <taxon>Neoptera</taxon>
        <taxon>Endopterygota</taxon>
        <taxon>Hymenoptera</taxon>
        <taxon>Apocrita</taxon>
        <taxon>Aculeata</taxon>
        <taxon>Apoidea</taxon>
        <taxon>Anthophila</taxon>
        <taxon>Apidae</taxon>
        <taxon>Eufriesea</taxon>
    </lineage>
</organism>
<dbReference type="GO" id="GO:0000463">
    <property type="term" value="P:maturation of LSU-rRNA from tricistronic rRNA transcript (SSU-rRNA, 5.8S rRNA, LSU-rRNA)"/>
    <property type="evidence" value="ECO:0007669"/>
    <property type="project" value="TreeGrafter"/>
</dbReference>
<protein>
    <submittedName>
        <fullName evidence="2">Nucleolar pre-ribosomal-associated protein 1</fullName>
    </submittedName>
</protein>
<feature type="non-terminal residue" evidence="2">
    <location>
        <position position="1"/>
    </location>
</feature>
<accession>A0A310SEY2</accession>
<name>A0A310SEY2_9HYME</name>
<dbReference type="AlphaFoldDB" id="A0A310SEY2"/>
<keyword evidence="3" id="KW-1185">Reference proteome</keyword>
<gene>
    <name evidence="2" type="ORF">WN48_07964</name>
</gene>
<evidence type="ECO:0000313" key="3">
    <source>
        <dbReference type="Proteomes" id="UP000250275"/>
    </source>
</evidence>
<dbReference type="PANTHER" id="PTHR13500:SF0">
    <property type="entry name" value="NUCLEOLAR PRE-RIBOSOMAL-ASSOCIATED PROTEIN 1"/>
    <property type="match status" value="1"/>
</dbReference>
<dbReference type="InterPro" id="IPR021714">
    <property type="entry name" value="URB1_N"/>
</dbReference>
<dbReference type="Proteomes" id="UP000250275">
    <property type="component" value="Unassembled WGS sequence"/>
</dbReference>
<reference evidence="2 3" key="1">
    <citation type="submission" date="2015-07" db="EMBL/GenBank/DDBJ databases">
        <title>The genome of Eufriesea mexicana.</title>
        <authorList>
            <person name="Pan H."/>
            <person name="Kapheim K."/>
        </authorList>
    </citation>
    <scope>NUCLEOTIDE SEQUENCE [LARGE SCALE GENOMIC DNA]</scope>
    <source>
        <strain evidence="2">0111107269</strain>
        <tissue evidence="2">Whole body</tissue>
    </source>
</reference>
<dbReference type="Pfam" id="PF11707">
    <property type="entry name" value="Npa1"/>
    <property type="match status" value="2"/>
</dbReference>
<dbReference type="GO" id="GO:0000466">
    <property type="term" value="P:maturation of 5.8S rRNA from tricistronic rRNA transcript (SSU-rRNA, 5.8S rRNA, LSU-rRNA)"/>
    <property type="evidence" value="ECO:0007669"/>
    <property type="project" value="TreeGrafter"/>
</dbReference>
<dbReference type="OrthoDB" id="72892at2759"/>
<evidence type="ECO:0000259" key="1">
    <source>
        <dbReference type="Pfam" id="PF11707"/>
    </source>
</evidence>
<dbReference type="PANTHER" id="PTHR13500">
    <property type="entry name" value="NUCLEOLAR PRERIBOSOMAL-ASSOCIATED PROTEIN 1"/>
    <property type="match status" value="1"/>
</dbReference>
<dbReference type="GO" id="GO:0005730">
    <property type="term" value="C:nucleolus"/>
    <property type="evidence" value="ECO:0007669"/>
    <property type="project" value="TreeGrafter"/>
</dbReference>
<feature type="non-terminal residue" evidence="2">
    <location>
        <position position="256"/>
    </location>
</feature>
<feature type="domain" description="URB1 N-terminal" evidence="1">
    <location>
        <begin position="4"/>
        <end position="193"/>
    </location>
</feature>
<feature type="domain" description="URB1 N-terminal" evidence="1">
    <location>
        <begin position="207"/>
        <end position="256"/>
    </location>
</feature>